<dbReference type="GO" id="GO:0005484">
    <property type="term" value="F:SNAP receptor activity"/>
    <property type="evidence" value="ECO:0007669"/>
    <property type="project" value="TreeGrafter"/>
</dbReference>
<dbReference type="PANTHER" id="PTHR19957">
    <property type="entry name" value="SYNTAXIN"/>
    <property type="match status" value="1"/>
</dbReference>
<name>A0A8S1TJC4_PAROT</name>
<sequence>MSDLQISLLNSDMNFDSLYEVVRQELVEFQKNVDELQVLGESEIDQHNLNQLFQALKKIQLQQLNLKEKIIKLEQQSRGVEQRNKTKKLRDLYASHLQRQQQLYKNIVNDSGYEPLQDALKEIDKMMKLSSKQDVQNYNLNQQIQSKQSTAGSSTNLSQMQLLVVEPLEQYEHLDWQNQILKQNQEDVNRLQMKAQTVNKIVQDLALEIEHQHTNFDEIEKNFGTTIKYVDGARDQLEQKQEKQKSGNKKLWCMLICAFLTFLVMLLILLL</sequence>
<evidence type="ECO:0000256" key="9">
    <source>
        <dbReference type="SAM" id="Coils"/>
    </source>
</evidence>
<evidence type="ECO:0000256" key="4">
    <source>
        <dbReference type="ARBA" id="ARBA00022927"/>
    </source>
</evidence>
<keyword evidence="5 10" id="KW-1133">Transmembrane helix</keyword>
<comment type="subcellular location">
    <subcellularLocation>
        <location evidence="1">Golgi apparatus membrane</location>
        <topology evidence="1">Single-pass type IV membrane protein</topology>
    </subcellularLocation>
</comment>
<evidence type="ECO:0000256" key="1">
    <source>
        <dbReference type="ARBA" id="ARBA00004409"/>
    </source>
</evidence>
<keyword evidence="2" id="KW-0813">Transport</keyword>
<evidence type="ECO:0000313" key="12">
    <source>
        <dbReference type="EMBL" id="CAD8152350.1"/>
    </source>
</evidence>
<dbReference type="AlphaFoldDB" id="A0A8S1TJC4"/>
<reference evidence="12" key="1">
    <citation type="submission" date="2021-01" db="EMBL/GenBank/DDBJ databases">
        <authorList>
            <consortium name="Genoscope - CEA"/>
            <person name="William W."/>
        </authorList>
    </citation>
    <scope>NUCLEOTIDE SEQUENCE</scope>
</reference>
<dbReference type="OrthoDB" id="364348at2759"/>
<evidence type="ECO:0000256" key="7">
    <source>
        <dbReference type="ARBA" id="ARBA00023054"/>
    </source>
</evidence>
<evidence type="ECO:0000256" key="5">
    <source>
        <dbReference type="ARBA" id="ARBA00022989"/>
    </source>
</evidence>
<dbReference type="GO" id="GO:0000139">
    <property type="term" value="C:Golgi membrane"/>
    <property type="evidence" value="ECO:0007669"/>
    <property type="project" value="UniProtKB-SubCell"/>
</dbReference>
<evidence type="ECO:0000256" key="6">
    <source>
        <dbReference type="ARBA" id="ARBA00023034"/>
    </source>
</evidence>
<dbReference type="InterPro" id="IPR000727">
    <property type="entry name" value="T_SNARE_dom"/>
</dbReference>
<dbReference type="PROSITE" id="PS50096">
    <property type="entry name" value="IQ"/>
    <property type="match status" value="1"/>
</dbReference>
<evidence type="ECO:0000313" key="13">
    <source>
        <dbReference type="Proteomes" id="UP000683925"/>
    </source>
</evidence>
<evidence type="ECO:0000259" key="11">
    <source>
        <dbReference type="PROSITE" id="PS50192"/>
    </source>
</evidence>
<evidence type="ECO:0000256" key="2">
    <source>
        <dbReference type="ARBA" id="ARBA00022448"/>
    </source>
</evidence>
<dbReference type="PROSITE" id="PS50192">
    <property type="entry name" value="T_SNARE"/>
    <property type="match status" value="1"/>
</dbReference>
<feature type="coiled-coil region" evidence="9">
    <location>
        <begin position="19"/>
        <end position="83"/>
    </location>
</feature>
<feature type="domain" description="T-SNARE coiled-coil homology" evidence="11">
    <location>
        <begin position="178"/>
        <end position="240"/>
    </location>
</feature>
<keyword evidence="8 10" id="KW-0472">Membrane</keyword>
<keyword evidence="3 10" id="KW-0812">Transmembrane</keyword>
<proteinExistence type="predicted"/>
<protein>
    <recommendedName>
        <fullName evidence="11">t-SNARE coiled-coil homology domain-containing protein</fullName>
    </recommendedName>
</protein>
<dbReference type="SMART" id="SM00397">
    <property type="entry name" value="t_SNARE"/>
    <property type="match status" value="1"/>
</dbReference>
<dbReference type="Proteomes" id="UP000683925">
    <property type="component" value="Unassembled WGS sequence"/>
</dbReference>
<dbReference type="GO" id="GO:0048278">
    <property type="term" value="P:vesicle docking"/>
    <property type="evidence" value="ECO:0007669"/>
    <property type="project" value="TreeGrafter"/>
</dbReference>
<dbReference type="PANTHER" id="PTHR19957:SF83">
    <property type="entry name" value="SYNTAXIN-16"/>
    <property type="match status" value="1"/>
</dbReference>
<keyword evidence="13" id="KW-1185">Reference proteome</keyword>
<dbReference type="GO" id="GO:0031201">
    <property type="term" value="C:SNARE complex"/>
    <property type="evidence" value="ECO:0007669"/>
    <property type="project" value="TreeGrafter"/>
</dbReference>
<accession>A0A8S1TJC4</accession>
<evidence type="ECO:0000256" key="3">
    <source>
        <dbReference type="ARBA" id="ARBA00022692"/>
    </source>
</evidence>
<evidence type="ECO:0000256" key="8">
    <source>
        <dbReference type="ARBA" id="ARBA00023136"/>
    </source>
</evidence>
<dbReference type="InterPro" id="IPR045242">
    <property type="entry name" value="Syntaxin"/>
</dbReference>
<dbReference type="OMA" id="NDSGYEP"/>
<keyword evidence="7 9" id="KW-0175">Coiled coil</keyword>
<keyword evidence="4" id="KW-0653">Protein transport</keyword>
<dbReference type="GO" id="GO:0006906">
    <property type="term" value="P:vesicle fusion"/>
    <property type="evidence" value="ECO:0007669"/>
    <property type="project" value="TreeGrafter"/>
</dbReference>
<feature type="transmembrane region" description="Helical" evidence="10">
    <location>
        <begin position="251"/>
        <end position="270"/>
    </location>
</feature>
<organism evidence="12 13">
    <name type="scientific">Paramecium octaurelia</name>
    <dbReference type="NCBI Taxonomy" id="43137"/>
    <lineage>
        <taxon>Eukaryota</taxon>
        <taxon>Sar</taxon>
        <taxon>Alveolata</taxon>
        <taxon>Ciliophora</taxon>
        <taxon>Intramacronucleata</taxon>
        <taxon>Oligohymenophorea</taxon>
        <taxon>Peniculida</taxon>
        <taxon>Parameciidae</taxon>
        <taxon>Paramecium</taxon>
    </lineage>
</organism>
<comment type="caution">
    <text evidence="12">The sequence shown here is derived from an EMBL/GenBank/DDBJ whole genome shotgun (WGS) entry which is preliminary data.</text>
</comment>
<evidence type="ECO:0000256" key="10">
    <source>
        <dbReference type="SAM" id="Phobius"/>
    </source>
</evidence>
<keyword evidence="6" id="KW-0333">Golgi apparatus</keyword>
<dbReference type="GO" id="GO:0006886">
    <property type="term" value="P:intracellular protein transport"/>
    <property type="evidence" value="ECO:0007669"/>
    <property type="project" value="TreeGrafter"/>
</dbReference>
<dbReference type="EMBL" id="CAJJDP010000026">
    <property type="protein sequence ID" value="CAD8152350.1"/>
    <property type="molecule type" value="Genomic_DNA"/>
</dbReference>
<dbReference type="GO" id="GO:0000149">
    <property type="term" value="F:SNARE binding"/>
    <property type="evidence" value="ECO:0007669"/>
    <property type="project" value="TreeGrafter"/>
</dbReference>
<gene>
    <name evidence="12" type="ORF">POCTA_138.1.T0260219</name>
</gene>